<dbReference type="RefSeq" id="WP_277900097.1">
    <property type="nucleotide sequence ID" value="NZ_JAPMUA010000003.1"/>
</dbReference>
<evidence type="ECO:0000259" key="4">
    <source>
        <dbReference type="PROSITE" id="PS01124"/>
    </source>
</evidence>
<dbReference type="SMART" id="SM00342">
    <property type="entry name" value="HTH_ARAC"/>
    <property type="match status" value="1"/>
</dbReference>
<comment type="caution">
    <text evidence="5">The sequence shown here is derived from an EMBL/GenBank/DDBJ whole genome shotgun (WGS) entry which is preliminary data.</text>
</comment>
<keyword evidence="1" id="KW-0805">Transcription regulation</keyword>
<dbReference type="Proteomes" id="UP001153642">
    <property type="component" value="Unassembled WGS sequence"/>
</dbReference>
<dbReference type="InterPro" id="IPR020449">
    <property type="entry name" value="Tscrpt_reg_AraC-type_HTH"/>
</dbReference>
<dbReference type="SUPFAM" id="SSF46689">
    <property type="entry name" value="Homeodomain-like"/>
    <property type="match status" value="1"/>
</dbReference>
<evidence type="ECO:0000313" key="5">
    <source>
        <dbReference type="EMBL" id="MDG3585989.1"/>
    </source>
</evidence>
<dbReference type="InterPro" id="IPR018060">
    <property type="entry name" value="HTH_AraC"/>
</dbReference>
<keyword evidence="2" id="KW-0238">DNA-binding</keyword>
<dbReference type="PRINTS" id="PR00032">
    <property type="entry name" value="HTHARAC"/>
</dbReference>
<dbReference type="PANTHER" id="PTHR43280:SF32">
    <property type="entry name" value="TRANSCRIPTIONAL REGULATORY PROTEIN"/>
    <property type="match status" value="1"/>
</dbReference>
<evidence type="ECO:0000256" key="3">
    <source>
        <dbReference type="ARBA" id="ARBA00023163"/>
    </source>
</evidence>
<dbReference type="Gene3D" id="1.10.10.60">
    <property type="entry name" value="Homeodomain-like"/>
    <property type="match status" value="1"/>
</dbReference>
<dbReference type="PANTHER" id="PTHR43280">
    <property type="entry name" value="ARAC-FAMILY TRANSCRIPTIONAL REGULATOR"/>
    <property type="match status" value="1"/>
</dbReference>
<keyword evidence="3" id="KW-0804">Transcription</keyword>
<protein>
    <submittedName>
        <fullName evidence="5">AraC family transcriptional regulator</fullName>
    </submittedName>
</protein>
<dbReference type="Pfam" id="PF12833">
    <property type="entry name" value="HTH_18"/>
    <property type="match status" value="1"/>
</dbReference>
<organism evidence="5 6">
    <name type="scientific">Galbibacter pacificus</name>
    <dbReference type="NCBI Taxonomy" id="2996052"/>
    <lineage>
        <taxon>Bacteria</taxon>
        <taxon>Pseudomonadati</taxon>
        <taxon>Bacteroidota</taxon>
        <taxon>Flavobacteriia</taxon>
        <taxon>Flavobacteriales</taxon>
        <taxon>Flavobacteriaceae</taxon>
        <taxon>Galbibacter</taxon>
    </lineage>
</organism>
<dbReference type="PROSITE" id="PS01124">
    <property type="entry name" value="HTH_ARAC_FAMILY_2"/>
    <property type="match status" value="1"/>
</dbReference>
<feature type="domain" description="HTH araC/xylS-type" evidence="4">
    <location>
        <begin position="204"/>
        <end position="303"/>
    </location>
</feature>
<gene>
    <name evidence="5" type="ORF">OSR52_08905</name>
</gene>
<evidence type="ECO:0000256" key="2">
    <source>
        <dbReference type="ARBA" id="ARBA00023125"/>
    </source>
</evidence>
<accession>A0ABT6FRU4</accession>
<name>A0ABT6FRU4_9FLAO</name>
<proteinExistence type="predicted"/>
<evidence type="ECO:0000256" key="1">
    <source>
        <dbReference type="ARBA" id="ARBA00023015"/>
    </source>
</evidence>
<dbReference type="InterPro" id="IPR009057">
    <property type="entry name" value="Homeodomain-like_sf"/>
</dbReference>
<evidence type="ECO:0000313" key="6">
    <source>
        <dbReference type="Proteomes" id="UP001153642"/>
    </source>
</evidence>
<reference evidence="5" key="1">
    <citation type="submission" date="2022-11" db="EMBL/GenBank/DDBJ databases">
        <title>High-quality draft genome sequence of Galbibacter sp. strain CMA-7.</title>
        <authorList>
            <person name="Wei L."/>
            <person name="Dong C."/>
            <person name="Shao Z."/>
        </authorList>
    </citation>
    <scope>NUCLEOTIDE SEQUENCE</scope>
    <source>
        <strain evidence="5">CMA-7</strain>
    </source>
</reference>
<dbReference type="EMBL" id="JAPMUA010000003">
    <property type="protein sequence ID" value="MDG3585989.1"/>
    <property type="molecule type" value="Genomic_DNA"/>
</dbReference>
<keyword evidence="6" id="KW-1185">Reference proteome</keyword>
<sequence length="306" mass="36151">MTQKQDIIYFESVSDLYQSLGMPIEQDAQFTINNLLNIHREIPYKSPIFRANYYSFIFVKEGKGNYTTDANTFNYTSKALYFTNPGHLKAFEFLELQEGYLITLSEEFLKRNVKKGVFNDFPFLLSEIVPPRQLTDEEYNEFETLYLQIFKEYSKVSPYKYKIIGSLFVVLLLRIKELFWSNYYPLEEGDRSSHIVKNFKTALERYYRSLYEGIENKPMQVNDYAKKQNLNSAYFSQVIKSKTGRSVSTWISEKTITYAKSQLKNSTFSIKEICYQLGFSEPAYFSNFFKKKTGVSPTKYRKLMRK</sequence>